<dbReference type="Proteomes" id="UP000007519">
    <property type="component" value="Chromosome"/>
</dbReference>
<keyword evidence="2" id="KW-1185">Reference proteome</keyword>
<name>H6L984_SAPGL</name>
<sequence length="49" mass="5603">MMQIQLKQPHFVYLQLQNGEKQLFRTNLQLQNALGLAPELICSCKTSLA</sequence>
<gene>
    <name evidence="1" type="ordered locus">SGRA_1521</name>
</gene>
<evidence type="ECO:0000313" key="2">
    <source>
        <dbReference type="Proteomes" id="UP000007519"/>
    </source>
</evidence>
<dbReference type="EMBL" id="CP002831">
    <property type="protein sequence ID" value="AFC24256.1"/>
    <property type="molecule type" value="Genomic_DNA"/>
</dbReference>
<dbReference type="AlphaFoldDB" id="H6L984"/>
<dbReference type="HOGENOM" id="CLU_3140542_0_0_10"/>
<organism evidence="1 2">
    <name type="scientific">Saprospira grandis (strain Lewin)</name>
    <dbReference type="NCBI Taxonomy" id="984262"/>
    <lineage>
        <taxon>Bacteria</taxon>
        <taxon>Pseudomonadati</taxon>
        <taxon>Bacteroidota</taxon>
        <taxon>Saprospiria</taxon>
        <taxon>Saprospirales</taxon>
        <taxon>Saprospiraceae</taxon>
        <taxon>Saprospira</taxon>
    </lineage>
</organism>
<dbReference type="KEGG" id="sgn:SGRA_1521"/>
<accession>H6L984</accession>
<proteinExistence type="predicted"/>
<protein>
    <submittedName>
        <fullName evidence="1">Uncharacterized protein</fullName>
    </submittedName>
</protein>
<evidence type="ECO:0000313" key="1">
    <source>
        <dbReference type="EMBL" id="AFC24256.1"/>
    </source>
</evidence>
<reference evidence="1 2" key="1">
    <citation type="journal article" date="2012" name="Stand. Genomic Sci.">
        <title>Complete genome sequencing and analysis of Saprospira grandis str. Lewin, a predatory marine bacterium.</title>
        <authorList>
            <person name="Saw J.H."/>
            <person name="Yuryev A."/>
            <person name="Kanbe M."/>
            <person name="Hou S."/>
            <person name="Young A.G."/>
            <person name="Aizawa S."/>
            <person name="Alam M."/>
        </authorList>
    </citation>
    <scope>NUCLEOTIDE SEQUENCE [LARGE SCALE GENOMIC DNA]</scope>
    <source>
        <strain evidence="1 2">Lewin</strain>
    </source>
</reference>